<name>A0A2Z4Y814_SUMC1</name>
<gene>
    <name evidence="1" type="ORF">BRCON_2639</name>
</gene>
<dbReference type="AlphaFoldDB" id="A0A2Z4Y814"/>
<proteinExistence type="predicted"/>
<sequence>MKSHRPQQFVIGLPKVVGSCCGYSTTGRLKKMRKQPANLIL</sequence>
<dbReference type="EMBL" id="CP030759">
    <property type="protein sequence ID" value="AXA37381.1"/>
    <property type="molecule type" value="Genomic_DNA"/>
</dbReference>
<dbReference type="Proteomes" id="UP000262583">
    <property type="component" value="Chromosome"/>
</dbReference>
<evidence type="ECO:0000313" key="2">
    <source>
        <dbReference type="Proteomes" id="UP000262583"/>
    </source>
</evidence>
<reference evidence="1 2" key="1">
    <citation type="submission" date="2018-05" db="EMBL/GenBank/DDBJ databases">
        <title>A metagenomic window into the 2 km-deep terrestrial subsurface aquifer revealed taxonomically and functionally diverse microbial community comprising novel uncultured bacterial lineages.</title>
        <authorList>
            <person name="Kadnikov V.V."/>
            <person name="Mardanov A.V."/>
            <person name="Beletsky A.V."/>
            <person name="Banks D."/>
            <person name="Pimenov N.V."/>
            <person name="Frank Y.A."/>
            <person name="Karnachuk O.V."/>
            <person name="Ravin N.V."/>
        </authorList>
    </citation>
    <scope>NUCLEOTIDE SEQUENCE [LARGE SCALE GENOMIC DNA]</scope>
    <source>
        <strain evidence="1">BY</strain>
    </source>
</reference>
<dbReference type="KEGG" id="schv:BRCON_2639"/>
<protein>
    <submittedName>
        <fullName evidence="1">Uncharacterized protein</fullName>
    </submittedName>
</protein>
<organism evidence="1 2">
    <name type="scientific">Sumerlaea chitinivorans</name>
    <dbReference type="NCBI Taxonomy" id="2250252"/>
    <lineage>
        <taxon>Bacteria</taxon>
        <taxon>Candidatus Sumerlaeota</taxon>
        <taxon>Candidatus Sumerlaeia</taxon>
        <taxon>Candidatus Sumerlaeales</taxon>
        <taxon>Candidatus Sumerlaeaceae</taxon>
        <taxon>Candidatus Sumerlaea</taxon>
    </lineage>
</organism>
<evidence type="ECO:0000313" key="1">
    <source>
        <dbReference type="EMBL" id="AXA37381.1"/>
    </source>
</evidence>
<accession>A0A2Z4Y814</accession>